<gene>
    <name evidence="2" type="ORF">MATL_G00032520</name>
</gene>
<dbReference type="EMBL" id="JAFDVH010000002">
    <property type="protein sequence ID" value="KAG7488316.1"/>
    <property type="molecule type" value="Genomic_DNA"/>
</dbReference>
<dbReference type="InterPro" id="IPR006574">
    <property type="entry name" value="PRY"/>
</dbReference>
<evidence type="ECO:0000313" key="3">
    <source>
        <dbReference type="Proteomes" id="UP001046870"/>
    </source>
</evidence>
<dbReference type="Pfam" id="PF13765">
    <property type="entry name" value="PRY"/>
    <property type="match status" value="1"/>
</dbReference>
<evidence type="ECO:0000259" key="1">
    <source>
        <dbReference type="Pfam" id="PF13765"/>
    </source>
</evidence>
<comment type="caution">
    <text evidence="2">The sequence shown here is derived from an EMBL/GenBank/DDBJ whole genome shotgun (WGS) entry which is preliminary data.</text>
</comment>
<accession>A0A9D3TGD2</accession>
<dbReference type="OrthoDB" id="8961267at2759"/>
<dbReference type="SUPFAM" id="SSF49899">
    <property type="entry name" value="Concanavalin A-like lectins/glucanases"/>
    <property type="match status" value="1"/>
</dbReference>
<keyword evidence="3" id="KW-1185">Reference proteome</keyword>
<feature type="domain" description="SPRY-associated" evidence="1">
    <location>
        <begin position="49"/>
        <end position="70"/>
    </location>
</feature>
<organism evidence="2 3">
    <name type="scientific">Megalops atlanticus</name>
    <name type="common">Tarpon</name>
    <name type="synonym">Clupea gigantea</name>
    <dbReference type="NCBI Taxonomy" id="7932"/>
    <lineage>
        <taxon>Eukaryota</taxon>
        <taxon>Metazoa</taxon>
        <taxon>Chordata</taxon>
        <taxon>Craniata</taxon>
        <taxon>Vertebrata</taxon>
        <taxon>Euteleostomi</taxon>
        <taxon>Actinopterygii</taxon>
        <taxon>Neopterygii</taxon>
        <taxon>Teleostei</taxon>
        <taxon>Elopiformes</taxon>
        <taxon>Megalopidae</taxon>
        <taxon>Megalops</taxon>
    </lineage>
</organism>
<evidence type="ECO:0000313" key="2">
    <source>
        <dbReference type="EMBL" id="KAG7488316.1"/>
    </source>
</evidence>
<sequence length="71" mass="8205">MDKISKTGKGVHILQTAEPRIRQLCLQLKDVHILEPRNREDLLQYSCQLTLDPSTVHRNLRLSEGNRVVTE</sequence>
<dbReference type="Gene3D" id="2.60.120.920">
    <property type="match status" value="1"/>
</dbReference>
<dbReference type="InterPro" id="IPR013320">
    <property type="entry name" value="ConA-like_dom_sf"/>
</dbReference>
<protein>
    <recommendedName>
        <fullName evidence="1">SPRY-associated domain-containing protein</fullName>
    </recommendedName>
</protein>
<dbReference type="AlphaFoldDB" id="A0A9D3TGD2"/>
<dbReference type="InterPro" id="IPR043136">
    <property type="entry name" value="B30.2/SPRY_sf"/>
</dbReference>
<reference evidence="2" key="1">
    <citation type="submission" date="2021-01" db="EMBL/GenBank/DDBJ databases">
        <authorList>
            <person name="Zahm M."/>
            <person name="Roques C."/>
            <person name="Cabau C."/>
            <person name="Klopp C."/>
            <person name="Donnadieu C."/>
            <person name="Jouanno E."/>
            <person name="Lampietro C."/>
            <person name="Louis A."/>
            <person name="Herpin A."/>
            <person name="Echchiki A."/>
            <person name="Berthelot C."/>
            <person name="Parey E."/>
            <person name="Roest-Crollius H."/>
            <person name="Braasch I."/>
            <person name="Postlethwait J."/>
            <person name="Bobe J."/>
            <person name="Montfort J."/>
            <person name="Bouchez O."/>
            <person name="Begum T."/>
            <person name="Mejri S."/>
            <person name="Adams A."/>
            <person name="Chen W.-J."/>
            <person name="Guiguen Y."/>
        </authorList>
    </citation>
    <scope>NUCLEOTIDE SEQUENCE</scope>
    <source>
        <strain evidence="2">YG-15Mar2019-1</strain>
        <tissue evidence="2">Brain</tissue>
    </source>
</reference>
<dbReference type="Proteomes" id="UP001046870">
    <property type="component" value="Chromosome 2"/>
</dbReference>
<name>A0A9D3TGD2_MEGAT</name>
<proteinExistence type="predicted"/>